<keyword evidence="10" id="KW-0408">Iron</keyword>
<feature type="binding site" evidence="10">
    <location>
        <position position="124"/>
    </location>
    <ligand>
        <name>Fe cation</name>
        <dbReference type="ChEBI" id="CHEBI:24875"/>
    </ligand>
</feature>
<comment type="cofactor">
    <cofactor evidence="9">
        <name>Zn(2+)</name>
        <dbReference type="ChEBI" id="CHEBI:29105"/>
    </cofactor>
    <text evidence="9">Binds 1 zinc ion per subunit.</text>
</comment>
<dbReference type="InterPro" id="IPR043135">
    <property type="entry name" value="Fur_C"/>
</dbReference>
<evidence type="ECO:0000256" key="10">
    <source>
        <dbReference type="PIRSR" id="PIRSR602481-2"/>
    </source>
</evidence>
<evidence type="ECO:0000256" key="8">
    <source>
        <dbReference type="ARBA" id="ARBA00023163"/>
    </source>
</evidence>
<dbReference type="GO" id="GO:1900376">
    <property type="term" value="P:regulation of secondary metabolite biosynthetic process"/>
    <property type="evidence" value="ECO:0007669"/>
    <property type="project" value="TreeGrafter"/>
</dbReference>
<dbReference type="GO" id="GO:0000976">
    <property type="term" value="F:transcription cis-regulatory region binding"/>
    <property type="evidence" value="ECO:0007669"/>
    <property type="project" value="TreeGrafter"/>
</dbReference>
<dbReference type="PANTHER" id="PTHR33202:SF1">
    <property type="entry name" value="FERRIC UPTAKE REGULATION PROTEIN"/>
    <property type="match status" value="1"/>
</dbReference>
<keyword evidence="4" id="KW-0678">Repressor</keyword>
<evidence type="ECO:0000313" key="12">
    <source>
        <dbReference type="Proteomes" id="UP000244338"/>
    </source>
</evidence>
<dbReference type="CDD" id="cd07153">
    <property type="entry name" value="Fur_like"/>
    <property type="match status" value="1"/>
</dbReference>
<reference evidence="12" key="1">
    <citation type="journal article" date="2018" name="Sci. Rep.">
        <title>Lignite coal burning seam in the remote Altai Mountains harbors a hydrogen-driven thermophilic microbial community.</title>
        <authorList>
            <person name="Kadnikov V.V."/>
            <person name="Mardanov A.V."/>
            <person name="Ivasenko D.A."/>
            <person name="Antsiferov D.V."/>
            <person name="Beletsky A.V."/>
            <person name="Karnachuk O.V."/>
            <person name="Ravin N.V."/>
        </authorList>
    </citation>
    <scope>NUCLEOTIDE SEQUENCE [LARGE SCALE GENOMIC DNA]</scope>
</reference>
<gene>
    <name evidence="11" type="ORF">BSOLF_0190</name>
</gene>
<dbReference type="Gene3D" id="3.30.1490.190">
    <property type="match status" value="1"/>
</dbReference>
<evidence type="ECO:0000256" key="7">
    <source>
        <dbReference type="ARBA" id="ARBA00023125"/>
    </source>
</evidence>
<name>A0A2R6Y1D3_9BACL</name>
<dbReference type="GO" id="GO:0008270">
    <property type="term" value="F:zinc ion binding"/>
    <property type="evidence" value="ECO:0007669"/>
    <property type="project" value="TreeGrafter"/>
</dbReference>
<comment type="caution">
    <text evidence="11">The sequence shown here is derived from an EMBL/GenBank/DDBJ whole genome shotgun (WGS) entry which is preliminary data.</text>
</comment>
<accession>A0A2R6Y1D3</accession>
<evidence type="ECO:0000256" key="6">
    <source>
        <dbReference type="ARBA" id="ARBA00023015"/>
    </source>
</evidence>
<feature type="binding site" evidence="9">
    <location>
        <position position="132"/>
    </location>
    <ligand>
        <name>Zn(2+)</name>
        <dbReference type="ChEBI" id="CHEBI:29105"/>
    </ligand>
</feature>
<dbReference type="InterPro" id="IPR002481">
    <property type="entry name" value="FUR"/>
</dbReference>
<organism evidence="11 12">
    <name type="scientific">Candidatus Carbonibacillus altaicus</name>
    <dbReference type="NCBI Taxonomy" id="2163959"/>
    <lineage>
        <taxon>Bacteria</taxon>
        <taxon>Bacillati</taxon>
        <taxon>Bacillota</taxon>
        <taxon>Bacilli</taxon>
        <taxon>Bacillales</taxon>
        <taxon>Candidatus Carbonibacillus</taxon>
    </lineage>
</organism>
<dbReference type="EMBL" id="PEBX01000027">
    <property type="protein sequence ID" value="PTQ56483.1"/>
    <property type="molecule type" value="Genomic_DNA"/>
</dbReference>
<proteinExistence type="inferred from homology"/>
<dbReference type="Proteomes" id="UP000244338">
    <property type="component" value="Unassembled WGS sequence"/>
</dbReference>
<feature type="binding site" evidence="9">
    <location>
        <position position="98"/>
    </location>
    <ligand>
        <name>Zn(2+)</name>
        <dbReference type="ChEBI" id="CHEBI:29105"/>
    </ligand>
</feature>
<dbReference type="GO" id="GO:0045892">
    <property type="term" value="P:negative regulation of DNA-templated transcription"/>
    <property type="evidence" value="ECO:0007669"/>
    <property type="project" value="TreeGrafter"/>
</dbReference>
<comment type="subcellular location">
    <subcellularLocation>
        <location evidence="1">Cytoplasm</location>
    </subcellularLocation>
</comment>
<dbReference type="SUPFAM" id="SSF46785">
    <property type="entry name" value="Winged helix' DNA-binding domain"/>
    <property type="match status" value="1"/>
</dbReference>
<evidence type="ECO:0000256" key="1">
    <source>
        <dbReference type="ARBA" id="ARBA00004496"/>
    </source>
</evidence>
<keyword evidence="7" id="KW-0238">DNA-binding</keyword>
<keyword evidence="5 9" id="KW-0862">Zinc</keyword>
<dbReference type="Gene3D" id="1.10.10.10">
    <property type="entry name" value="Winged helix-like DNA-binding domain superfamily/Winged helix DNA-binding domain"/>
    <property type="match status" value="1"/>
</dbReference>
<comment type="cofactor">
    <cofactor evidence="10">
        <name>Mn(2+)</name>
        <dbReference type="ChEBI" id="CHEBI:29035"/>
    </cofactor>
    <cofactor evidence="10">
        <name>Fe(2+)</name>
        <dbReference type="ChEBI" id="CHEBI:29033"/>
    </cofactor>
    <text evidence="10">Binds 1 Mn(2+) or Fe(2+) ion per subunit.</text>
</comment>
<evidence type="ECO:0000256" key="2">
    <source>
        <dbReference type="ARBA" id="ARBA00007957"/>
    </source>
</evidence>
<evidence type="ECO:0000256" key="5">
    <source>
        <dbReference type="ARBA" id="ARBA00022833"/>
    </source>
</evidence>
<sequence>MTVEEALQILQDKGYKYTGRRETLIRILDREDRYVTAKDLLEEMQEIYPELSFDTIYRNLGLFHELGIVSMTELAGERRYRMRCNLPEHHHHMICLICGKTREIKACPLDAMWGDPEGFQITDHKFEVYGYCQACIDAGRGEEVFSEQAPVY</sequence>
<dbReference type="Pfam" id="PF01475">
    <property type="entry name" value="FUR"/>
    <property type="match status" value="1"/>
</dbReference>
<keyword evidence="9" id="KW-0479">Metal-binding</keyword>
<comment type="similarity">
    <text evidence="2">Belongs to the Fur family.</text>
</comment>
<dbReference type="GO" id="GO:0005737">
    <property type="term" value="C:cytoplasm"/>
    <property type="evidence" value="ECO:0007669"/>
    <property type="project" value="UniProtKB-SubCell"/>
</dbReference>
<protein>
    <submittedName>
        <fullName evidence="11">Zinc uptake regulation protein ZUR</fullName>
    </submittedName>
</protein>
<feature type="binding site" evidence="10">
    <location>
        <position position="89"/>
    </location>
    <ligand>
        <name>Fe cation</name>
        <dbReference type="ChEBI" id="CHEBI:24875"/>
    </ligand>
</feature>
<keyword evidence="8" id="KW-0804">Transcription</keyword>
<keyword evidence="6" id="KW-0805">Transcription regulation</keyword>
<evidence type="ECO:0000256" key="3">
    <source>
        <dbReference type="ARBA" id="ARBA00022490"/>
    </source>
</evidence>
<evidence type="ECO:0000256" key="9">
    <source>
        <dbReference type="PIRSR" id="PIRSR602481-1"/>
    </source>
</evidence>
<evidence type="ECO:0000313" key="11">
    <source>
        <dbReference type="EMBL" id="PTQ56483.1"/>
    </source>
</evidence>
<keyword evidence="3" id="KW-0963">Cytoplasm</keyword>
<feature type="binding site" evidence="9">
    <location>
        <position position="135"/>
    </location>
    <ligand>
        <name>Zn(2+)</name>
        <dbReference type="ChEBI" id="CHEBI:29105"/>
    </ligand>
</feature>
<feature type="binding site" evidence="9">
    <location>
        <position position="95"/>
    </location>
    <ligand>
        <name>Zn(2+)</name>
        <dbReference type="ChEBI" id="CHEBI:29105"/>
    </ligand>
</feature>
<dbReference type="AlphaFoldDB" id="A0A2R6Y1D3"/>
<dbReference type="InterPro" id="IPR036388">
    <property type="entry name" value="WH-like_DNA-bd_sf"/>
</dbReference>
<dbReference type="GO" id="GO:0003700">
    <property type="term" value="F:DNA-binding transcription factor activity"/>
    <property type="evidence" value="ECO:0007669"/>
    <property type="project" value="InterPro"/>
</dbReference>
<evidence type="ECO:0000256" key="4">
    <source>
        <dbReference type="ARBA" id="ARBA00022491"/>
    </source>
</evidence>
<dbReference type="InterPro" id="IPR036390">
    <property type="entry name" value="WH_DNA-bd_sf"/>
</dbReference>
<dbReference type="PANTHER" id="PTHR33202">
    <property type="entry name" value="ZINC UPTAKE REGULATION PROTEIN"/>
    <property type="match status" value="1"/>
</dbReference>